<feature type="region of interest" description="Disordered" evidence="1">
    <location>
        <begin position="75"/>
        <end position="95"/>
    </location>
</feature>
<comment type="caution">
    <text evidence="2">The sequence shown here is derived from an EMBL/GenBank/DDBJ whole genome shotgun (WGS) entry which is preliminary data.</text>
</comment>
<protein>
    <submittedName>
        <fullName evidence="2">12467_t:CDS:1</fullName>
    </submittedName>
</protein>
<dbReference type="Proteomes" id="UP000789375">
    <property type="component" value="Unassembled WGS sequence"/>
</dbReference>
<proteinExistence type="predicted"/>
<dbReference type="AlphaFoldDB" id="A0A9N9BCA9"/>
<organism evidence="2 3">
    <name type="scientific">Funneliformis mosseae</name>
    <name type="common">Endomycorrhizal fungus</name>
    <name type="synonym">Glomus mosseae</name>
    <dbReference type="NCBI Taxonomy" id="27381"/>
    <lineage>
        <taxon>Eukaryota</taxon>
        <taxon>Fungi</taxon>
        <taxon>Fungi incertae sedis</taxon>
        <taxon>Mucoromycota</taxon>
        <taxon>Glomeromycotina</taxon>
        <taxon>Glomeromycetes</taxon>
        <taxon>Glomerales</taxon>
        <taxon>Glomeraceae</taxon>
        <taxon>Funneliformis</taxon>
    </lineage>
</organism>
<evidence type="ECO:0000256" key="1">
    <source>
        <dbReference type="SAM" id="MobiDB-lite"/>
    </source>
</evidence>
<dbReference type="EMBL" id="CAJVPP010001514">
    <property type="protein sequence ID" value="CAG8559911.1"/>
    <property type="molecule type" value="Genomic_DNA"/>
</dbReference>
<name>A0A9N9BCA9_FUNMO</name>
<sequence>MKANETSTSSSINILPTETPMSRLLIKPFDKRYSTQLIIDKNNVLERQTFTFLLRKRKRTAIFQHVITLSGDDFRGNFNNSEDSDSNSLTENNERDVRNNAEFLNNFEDYSHSVFNLPTVLELLK</sequence>
<reference evidence="2" key="1">
    <citation type="submission" date="2021-06" db="EMBL/GenBank/DDBJ databases">
        <authorList>
            <person name="Kallberg Y."/>
            <person name="Tangrot J."/>
            <person name="Rosling A."/>
        </authorList>
    </citation>
    <scope>NUCLEOTIDE SEQUENCE</scope>
    <source>
        <strain evidence="2">87-6 pot B 2015</strain>
    </source>
</reference>
<evidence type="ECO:0000313" key="2">
    <source>
        <dbReference type="EMBL" id="CAG8559911.1"/>
    </source>
</evidence>
<gene>
    <name evidence="2" type="ORF">FMOSSE_LOCUS6905</name>
</gene>
<feature type="compositionally biased region" description="Low complexity" evidence="1">
    <location>
        <begin position="77"/>
        <end position="91"/>
    </location>
</feature>
<accession>A0A9N9BCA9</accession>
<evidence type="ECO:0000313" key="3">
    <source>
        <dbReference type="Proteomes" id="UP000789375"/>
    </source>
</evidence>
<keyword evidence="3" id="KW-1185">Reference proteome</keyword>